<keyword evidence="3" id="KW-0255">Endonuclease</keyword>
<keyword evidence="3" id="KW-0378">Hydrolase</keyword>
<proteinExistence type="predicted"/>
<dbReference type="InterPro" id="IPR005135">
    <property type="entry name" value="Endo/exonuclease/phosphatase"/>
</dbReference>
<feature type="region of interest" description="Disordered" evidence="1">
    <location>
        <begin position="118"/>
        <end position="137"/>
    </location>
</feature>
<dbReference type="PANTHER" id="PTHR41349:SF1">
    <property type="entry name" value="PROTEIN CBG08683"/>
    <property type="match status" value="1"/>
</dbReference>
<evidence type="ECO:0000313" key="4">
    <source>
        <dbReference type="Proteomes" id="UP001596413"/>
    </source>
</evidence>
<dbReference type="SUPFAM" id="SSF56219">
    <property type="entry name" value="DNase I-like"/>
    <property type="match status" value="1"/>
</dbReference>
<evidence type="ECO:0000256" key="1">
    <source>
        <dbReference type="SAM" id="MobiDB-lite"/>
    </source>
</evidence>
<evidence type="ECO:0000313" key="3">
    <source>
        <dbReference type="EMBL" id="MFC7220137.1"/>
    </source>
</evidence>
<sequence>MALWSTHLNHEPYGPYDACFDRLPVPEPLVREESSGRVEQLRGVLAAMAGDLAGSDGVPVFLVGDFNTPSHLDWTDNTGSLHCGYGAVPWPVTQAAEAAGLHGSYRTAHPDPLCEPGATWSPIHEAHEDGSGRPEPQDRIDYVLYAGRGLRVADSRAYTSGSVRQWPEVADSDWPSDHAAVVTTVTLD</sequence>
<dbReference type="RefSeq" id="WP_386416593.1">
    <property type="nucleotide sequence ID" value="NZ_JBHSZO010000029.1"/>
</dbReference>
<dbReference type="InterPro" id="IPR036691">
    <property type="entry name" value="Endo/exonu/phosph_ase_sf"/>
</dbReference>
<dbReference type="EMBL" id="JBHSZO010000029">
    <property type="protein sequence ID" value="MFC7220137.1"/>
    <property type="molecule type" value="Genomic_DNA"/>
</dbReference>
<feature type="compositionally biased region" description="Basic and acidic residues" evidence="1">
    <location>
        <begin position="124"/>
        <end position="137"/>
    </location>
</feature>
<comment type="caution">
    <text evidence="3">The sequence shown here is derived from an EMBL/GenBank/DDBJ whole genome shotgun (WGS) entry which is preliminary data.</text>
</comment>
<dbReference type="Pfam" id="PF03372">
    <property type="entry name" value="Exo_endo_phos"/>
    <property type="match status" value="1"/>
</dbReference>
<dbReference type="GO" id="GO:0004519">
    <property type="term" value="F:endonuclease activity"/>
    <property type="evidence" value="ECO:0007669"/>
    <property type="project" value="UniProtKB-KW"/>
</dbReference>
<organism evidence="3 4">
    <name type="scientific">Streptomyces polyrhachis</name>
    <dbReference type="NCBI Taxonomy" id="1282885"/>
    <lineage>
        <taxon>Bacteria</taxon>
        <taxon>Bacillati</taxon>
        <taxon>Actinomycetota</taxon>
        <taxon>Actinomycetes</taxon>
        <taxon>Kitasatosporales</taxon>
        <taxon>Streptomycetaceae</taxon>
        <taxon>Streptomyces</taxon>
    </lineage>
</organism>
<protein>
    <submittedName>
        <fullName evidence="3">Endonuclease/exonuclease/phosphatase family protein</fullName>
    </submittedName>
</protein>
<evidence type="ECO:0000259" key="2">
    <source>
        <dbReference type="Pfam" id="PF03372"/>
    </source>
</evidence>
<dbReference type="Gene3D" id="3.60.10.10">
    <property type="entry name" value="Endonuclease/exonuclease/phosphatase"/>
    <property type="match status" value="1"/>
</dbReference>
<feature type="domain" description="Endonuclease/exonuclease/phosphatase" evidence="2">
    <location>
        <begin position="47"/>
        <end position="178"/>
    </location>
</feature>
<reference evidence="4" key="1">
    <citation type="journal article" date="2019" name="Int. J. Syst. Evol. Microbiol.">
        <title>The Global Catalogue of Microorganisms (GCM) 10K type strain sequencing project: providing services to taxonomists for standard genome sequencing and annotation.</title>
        <authorList>
            <consortium name="The Broad Institute Genomics Platform"/>
            <consortium name="The Broad Institute Genome Sequencing Center for Infectious Disease"/>
            <person name="Wu L."/>
            <person name="Ma J."/>
        </authorList>
    </citation>
    <scope>NUCLEOTIDE SEQUENCE [LARGE SCALE GENOMIC DNA]</scope>
    <source>
        <strain evidence="4">CGMCC 1.13681</strain>
    </source>
</reference>
<keyword evidence="3" id="KW-0540">Nuclease</keyword>
<accession>A0ABW2GMJ3</accession>
<dbReference type="PANTHER" id="PTHR41349">
    <property type="match status" value="1"/>
</dbReference>
<keyword evidence="4" id="KW-1185">Reference proteome</keyword>
<gene>
    <name evidence="3" type="ORF">ACFQLX_18495</name>
</gene>
<dbReference type="Proteomes" id="UP001596413">
    <property type="component" value="Unassembled WGS sequence"/>
</dbReference>
<name>A0ABW2GMJ3_9ACTN</name>